<organism evidence="9 10">
    <name type="scientific">Chara braunii</name>
    <name type="common">Braun's stonewort</name>
    <dbReference type="NCBI Taxonomy" id="69332"/>
    <lineage>
        <taxon>Eukaryota</taxon>
        <taxon>Viridiplantae</taxon>
        <taxon>Streptophyta</taxon>
        <taxon>Charophyceae</taxon>
        <taxon>Charales</taxon>
        <taxon>Characeae</taxon>
        <taxon>Chara</taxon>
    </lineage>
</organism>
<evidence type="ECO:0000256" key="2">
    <source>
        <dbReference type="ARBA" id="ARBA00012829"/>
    </source>
</evidence>
<dbReference type="OMA" id="LPIPKRM"/>
<dbReference type="Gramene" id="GBG74740">
    <property type="protein sequence ID" value="GBG74740"/>
    <property type="gene ID" value="CBR_g19146"/>
</dbReference>
<dbReference type="GO" id="GO:0005524">
    <property type="term" value="F:ATP binding"/>
    <property type="evidence" value="ECO:0007669"/>
    <property type="project" value="UniProtKB-KW"/>
</dbReference>
<dbReference type="SUPFAM" id="SSF109604">
    <property type="entry name" value="HD-domain/PDEase-like"/>
    <property type="match status" value="1"/>
</dbReference>
<dbReference type="Pfam" id="PF02091">
    <property type="entry name" value="tRNA-synt_2e"/>
    <property type="match status" value="1"/>
</dbReference>
<accession>A0A388KXE0</accession>
<dbReference type="Pfam" id="PF02092">
    <property type="entry name" value="tRNA_synt_2f"/>
    <property type="match status" value="1"/>
</dbReference>
<dbReference type="PROSITE" id="PS50861">
    <property type="entry name" value="AA_TRNA_LIGASE_II_GLYAB"/>
    <property type="match status" value="2"/>
</dbReference>
<evidence type="ECO:0000256" key="1">
    <source>
        <dbReference type="ARBA" id="ARBA00008226"/>
    </source>
</evidence>
<dbReference type="GO" id="GO:0005739">
    <property type="term" value="C:mitochondrion"/>
    <property type="evidence" value="ECO:0007669"/>
    <property type="project" value="EnsemblPlants"/>
</dbReference>
<keyword evidence="6" id="KW-0648">Protein biosynthesis</keyword>
<dbReference type="InterPro" id="IPR045864">
    <property type="entry name" value="aa-tRNA-synth_II/BPL/LPL"/>
</dbReference>
<evidence type="ECO:0000313" key="9">
    <source>
        <dbReference type="EMBL" id="GBG74740.1"/>
    </source>
</evidence>
<comment type="catalytic activity">
    <reaction evidence="8">
        <text>tRNA(Gly) + glycine + ATP = glycyl-tRNA(Gly) + AMP + diphosphate</text>
        <dbReference type="Rhea" id="RHEA:16013"/>
        <dbReference type="Rhea" id="RHEA-COMP:9664"/>
        <dbReference type="Rhea" id="RHEA-COMP:9683"/>
        <dbReference type="ChEBI" id="CHEBI:30616"/>
        <dbReference type="ChEBI" id="CHEBI:33019"/>
        <dbReference type="ChEBI" id="CHEBI:57305"/>
        <dbReference type="ChEBI" id="CHEBI:78442"/>
        <dbReference type="ChEBI" id="CHEBI:78522"/>
        <dbReference type="ChEBI" id="CHEBI:456215"/>
        <dbReference type="EC" id="6.1.1.14"/>
    </reaction>
</comment>
<dbReference type="STRING" id="69332.A0A388KXE0"/>
<dbReference type="SUPFAM" id="SSF55681">
    <property type="entry name" value="Class II aaRS and biotin synthetases"/>
    <property type="match status" value="1"/>
</dbReference>
<evidence type="ECO:0000313" key="10">
    <source>
        <dbReference type="Proteomes" id="UP000265515"/>
    </source>
</evidence>
<keyword evidence="10" id="KW-1185">Reference proteome</keyword>
<dbReference type="OrthoDB" id="1545at2759"/>
<protein>
    <recommendedName>
        <fullName evidence="2">glycine--tRNA ligase</fullName>
        <ecNumber evidence="2">6.1.1.14</ecNumber>
    </recommendedName>
</protein>
<dbReference type="EMBL" id="BFEA01000209">
    <property type="protein sequence ID" value="GBG74740.1"/>
    <property type="molecule type" value="Genomic_DNA"/>
</dbReference>
<reference evidence="9 10" key="1">
    <citation type="journal article" date="2018" name="Cell">
        <title>The Chara Genome: Secondary Complexity and Implications for Plant Terrestrialization.</title>
        <authorList>
            <person name="Nishiyama T."/>
            <person name="Sakayama H."/>
            <person name="Vries J.D."/>
            <person name="Buschmann H."/>
            <person name="Saint-Marcoux D."/>
            <person name="Ullrich K.K."/>
            <person name="Haas F.B."/>
            <person name="Vanderstraeten L."/>
            <person name="Becker D."/>
            <person name="Lang D."/>
            <person name="Vosolsobe S."/>
            <person name="Rombauts S."/>
            <person name="Wilhelmsson P.K.I."/>
            <person name="Janitza P."/>
            <person name="Kern R."/>
            <person name="Heyl A."/>
            <person name="Rumpler F."/>
            <person name="Villalobos L.I.A.C."/>
            <person name="Clay J.M."/>
            <person name="Skokan R."/>
            <person name="Toyoda A."/>
            <person name="Suzuki Y."/>
            <person name="Kagoshima H."/>
            <person name="Schijlen E."/>
            <person name="Tajeshwar N."/>
            <person name="Catarino B."/>
            <person name="Hetherington A.J."/>
            <person name="Saltykova A."/>
            <person name="Bonnot C."/>
            <person name="Breuninger H."/>
            <person name="Symeonidi A."/>
            <person name="Radhakrishnan G.V."/>
            <person name="Van Nieuwerburgh F."/>
            <person name="Deforce D."/>
            <person name="Chang C."/>
            <person name="Karol K.G."/>
            <person name="Hedrich R."/>
            <person name="Ulvskov P."/>
            <person name="Glockner G."/>
            <person name="Delwiche C.F."/>
            <person name="Petrasek J."/>
            <person name="Van de Peer Y."/>
            <person name="Friml J."/>
            <person name="Beilby M."/>
            <person name="Dolan L."/>
            <person name="Kohara Y."/>
            <person name="Sugano S."/>
            <person name="Fujiyama A."/>
            <person name="Delaux P.-M."/>
            <person name="Quint M."/>
            <person name="TheiBen G."/>
            <person name="Hagemann M."/>
            <person name="Harholt J."/>
            <person name="Dunand C."/>
            <person name="Zachgo S."/>
            <person name="Langdale J."/>
            <person name="Maumus F."/>
            <person name="Straeten D.V.D."/>
            <person name="Gould S.B."/>
            <person name="Rensing S.A."/>
        </authorList>
    </citation>
    <scope>NUCLEOTIDE SEQUENCE [LARGE SCALE GENOMIC DNA]</scope>
    <source>
        <strain evidence="9 10">S276</strain>
    </source>
</reference>
<dbReference type="NCBIfam" id="NF006827">
    <property type="entry name" value="PRK09348.1"/>
    <property type="match status" value="1"/>
</dbReference>
<keyword evidence="4" id="KW-0547">Nucleotide-binding</keyword>
<dbReference type="InterPro" id="IPR006194">
    <property type="entry name" value="Gly-tRNA-synth_heterodimer"/>
</dbReference>
<dbReference type="NCBIfam" id="TIGR00211">
    <property type="entry name" value="glyS"/>
    <property type="match status" value="1"/>
</dbReference>
<dbReference type="HAMAP" id="MF_00254">
    <property type="entry name" value="Gly_tRNA_synth_alpha"/>
    <property type="match status" value="1"/>
</dbReference>
<dbReference type="HAMAP" id="MF_00255">
    <property type="entry name" value="Gly_tRNA_synth_beta"/>
    <property type="match status" value="1"/>
</dbReference>
<evidence type="ECO:0000256" key="6">
    <source>
        <dbReference type="ARBA" id="ARBA00022917"/>
    </source>
</evidence>
<dbReference type="GO" id="GO:0009570">
    <property type="term" value="C:chloroplast stroma"/>
    <property type="evidence" value="ECO:0007669"/>
    <property type="project" value="TreeGrafter"/>
</dbReference>
<dbReference type="Gene3D" id="1.20.58.180">
    <property type="entry name" value="Class II aaRS and biotin synthetases, domain 2"/>
    <property type="match status" value="1"/>
</dbReference>
<keyword evidence="7" id="KW-0030">Aminoacyl-tRNA synthetase</keyword>
<evidence type="ECO:0000256" key="7">
    <source>
        <dbReference type="ARBA" id="ARBA00023146"/>
    </source>
</evidence>
<keyword evidence="3" id="KW-0436">Ligase</keyword>
<dbReference type="AlphaFoldDB" id="A0A388KXE0"/>
<dbReference type="PANTHER" id="PTHR30075">
    <property type="entry name" value="GLYCYL-TRNA SYNTHETASE"/>
    <property type="match status" value="1"/>
</dbReference>
<comment type="similarity">
    <text evidence="1">Belongs to the class-II aminoacyl-tRNA synthetase family.</text>
</comment>
<evidence type="ECO:0000256" key="4">
    <source>
        <dbReference type="ARBA" id="ARBA00022741"/>
    </source>
</evidence>
<dbReference type="Proteomes" id="UP000265515">
    <property type="component" value="Unassembled WGS sequence"/>
</dbReference>
<evidence type="ECO:0000256" key="5">
    <source>
        <dbReference type="ARBA" id="ARBA00022840"/>
    </source>
</evidence>
<comment type="caution">
    <text evidence="9">The sequence shown here is derived from an EMBL/GenBank/DDBJ whole genome shotgun (WGS) entry which is preliminary data.</text>
</comment>
<dbReference type="InterPro" id="IPR015944">
    <property type="entry name" value="Gly-tRNA-synth_bsu"/>
</dbReference>
<sequence length="1127" mass="125259">MARNGVVMACRPGTGSGTMMASLRQVVLRRLPRVRGNLCCPETTRAAEPHVAFPCAQSRISLRTRTANTCMHDLSLGRRARSRLLYTANKAIADTIADRTATGVDDGVSTPEEGTREAKDVVQTTVPTFQQAIQRLQDYWASVGCAVVQPYNTEVGAGTMNPSTFLRVLGPEPWNIAYVEPSVRPDDSRYGENPNRVQQHTQFQVILKPEPGNPQELYLDSLAALGIDSKEHDIRFVEDNWESPVLGAWGLGWEVWMDGMEITQFTYFQQAGSMPVKPVAVEITYGLERILMALQGVDHFKKIQYATGITYGEIFLNNEKEMSTYNLDVASVERVQKLFDIYDEEAKAMLQAKLPIPAYNYLLKTSHVFNILDARGAIGVTERARYFGRMRKLARQCAGLWLETRQESSFPLGIADEPAPSDLSKGVVDSTEEATQTQKRMFVLEIGSEELPPQDVTSAVEQLGASVPELLSKLRLEHDHIVVEGTPRRLVVLVDNVATKQSDRLEEVRGPPLEKALGSDGKPTKAAEGFCKKNGVEWKDVTVKADARGVEYVHAVRKESGRPSIEVLAQELPRLISQISFPKTMRWSTDVSYSRPLRWIVALHGDKLIPFTYAGAVSGRISRVLRNSSSPTIQVEKAEDYRACIEEAGITLGMKERREHIWREANTLVALIGGRIPEKAKADLLEEVKNLVESPSPILGKFDETFLELPREVLVMVMRKHQRYFPVEDSKTGQLLPAFVTVANGQLNESLVRKGNEAVLRARYQDARFFYEADRLRPLASYRDSLSGITFQEKLGTMKDKMQRVEEIVANVGDDVGIPPATMETAKHAMQMAMADLATSMVVEFTALAGIMGRHYASKEGQPPEVAEALFEIRLPRFAGDTLPKSPVGILLAVADRLDSVVGLYAVGCGASATADPFSLRRSTYGLVQTLVENNLDWSLRKLLRTAAKAQPVHVSDETADEVWTFIVRRLEQLLVDRAFDVEIVRAILSEQGDTPALAAQSVQQVEESARNGELEKVIAAYARPTRIVRGKQIDVEWKVNDQLLVEDEEKQLWTAYQQVSANLHPGVSAGKFLKESLALIDPVDAFFENVFVMAEDEALQRNRLALLQGIASLPRGVVNFTLLPGF</sequence>
<dbReference type="CDD" id="cd00733">
    <property type="entry name" value="GlyRS_alpha_core"/>
    <property type="match status" value="1"/>
</dbReference>
<dbReference type="PANTHER" id="PTHR30075:SF2">
    <property type="entry name" value="GLYCINE--TRNA LIGASE, CHLOROPLASTIC_MITOCHONDRIAL 2"/>
    <property type="match status" value="1"/>
</dbReference>
<name>A0A388KXE0_CHABU</name>
<evidence type="ECO:0000256" key="8">
    <source>
        <dbReference type="ARBA" id="ARBA00047937"/>
    </source>
</evidence>
<gene>
    <name evidence="9" type="ORF">CBR_g19146</name>
</gene>
<evidence type="ECO:0000256" key="3">
    <source>
        <dbReference type="ARBA" id="ARBA00022598"/>
    </source>
</evidence>
<dbReference type="NCBIfam" id="TIGR00388">
    <property type="entry name" value="glyQ"/>
    <property type="match status" value="1"/>
</dbReference>
<dbReference type="GO" id="GO:0004820">
    <property type="term" value="F:glycine-tRNA ligase activity"/>
    <property type="evidence" value="ECO:0007669"/>
    <property type="project" value="UniProtKB-EC"/>
</dbReference>
<dbReference type="InterPro" id="IPR002310">
    <property type="entry name" value="Gly-tRNA_ligase_asu"/>
</dbReference>
<dbReference type="GO" id="GO:0045995">
    <property type="term" value="P:regulation of embryonic development"/>
    <property type="evidence" value="ECO:0007669"/>
    <property type="project" value="EnsemblPlants"/>
</dbReference>
<dbReference type="GO" id="GO:0006426">
    <property type="term" value="P:glycyl-tRNA aminoacylation"/>
    <property type="evidence" value="ECO:0007669"/>
    <property type="project" value="InterPro"/>
</dbReference>
<dbReference type="FunFam" id="3.30.930.10:FF:000006">
    <property type="entry name" value="Glycine--tRNA ligase alpha subunit"/>
    <property type="match status" value="1"/>
</dbReference>
<dbReference type="Gene3D" id="3.30.930.10">
    <property type="entry name" value="Bira Bifunctional Protein, Domain 2"/>
    <property type="match status" value="1"/>
</dbReference>
<dbReference type="PRINTS" id="PR01044">
    <property type="entry name" value="TRNASYNTHGA"/>
</dbReference>
<proteinExistence type="inferred from homology"/>
<keyword evidence="5" id="KW-0067">ATP-binding</keyword>
<dbReference type="EC" id="6.1.1.14" evidence="2"/>